<keyword evidence="1" id="KW-1133">Transmembrane helix</keyword>
<accession>A0ABS2FFV1</accession>
<dbReference type="Pfam" id="PF04892">
    <property type="entry name" value="VanZ"/>
    <property type="match status" value="1"/>
</dbReference>
<protein>
    <submittedName>
        <fullName evidence="3">VanZ family protein</fullName>
    </submittedName>
</protein>
<dbReference type="RefSeq" id="WP_148323944.1">
    <property type="nucleotide sequence ID" value="NZ_JACJLL010000037.1"/>
</dbReference>
<dbReference type="PANTHER" id="PTHR36834:SF2">
    <property type="entry name" value="MEMBRANE PROTEIN"/>
    <property type="match status" value="1"/>
</dbReference>
<feature type="transmembrane region" description="Helical" evidence="1">
    <location>
        <begin position="91"/>
        <end position="114"/>
    </location>
</feature>
<dbReference type="EMBL" id="JACJLL010000037">
    <property type="protein sequence ID" value="MBM6819211.1"/>
    <property type="molecule type" value="Genomic_DNA"/>
</dbReference>
<feature type="transmembrane region" description="Helical" evidence="1">
    <location>
        <begin position="192"/>
        <end position="216"/>
    </location>
</feature>
<proteinExistence type="predicted"/>
<keyword evidence="1" id="KW-0472">Membrane</keyword>
<sequence length="384" mass="45225">MIGVSFIFAAILFTVIWIIFRIRFYKKNKPINKLREIFINLFFIYFLILVNLTIFKYGYLTLDFDVRFYINYIPFLETIKMFKNDFTDIHIALYNVVGNILLFIPLGFCIPLFFTKKNKLSKVILYGFTASLTIEVLQIFTPFNTTDIDDIIFNTFGSILGFIIFNIIYRVFKNTKIEEFIKNLTSSFNGNLTLIAAKPIGTMVLIFTLFSFGLLYNETISANLSNEDLAIEVFGINNHDYYKTTRDFEDYKFFLSDDSTFIELKNIKRIFNNRWYNKKFTANFQLKDGDYSVMTLNEDNLISGVVFGKNKDANIIEINFKGTKYMEHITENEYFIVPFPNFEKVDELTDFYNFFDGKESYDLKIKFYDKNGNECPSMKFALNN</sequence>
<comment type="caution">
    <text evidence="3">The sequence shown here is derived from an EMBL/GenBank/DDBJ whole genome shotgun (WGS) entry which is preliminary data.</text>
</comment>
<dbReference type="Proteomes" id="UP000767334">
    <property type="component" value="Unassembled WGS sequence"/>
</dbReference>
<evidence type="ECO:0000259" key="2">
    <source>
        <dbReference type="Pfam" id="PF04892"/>
    </source>
</evidence>
<keyword evidence="4" id="KW-1185">Reference proteome</keyword>
<feature type="transmembrane region" description="Helical" evidence="1">
    <location>
        <begin position="6"/>
        <end position="25"/>
    </location>
</feature>
<keyword evidence="1" id="KW-0812">Transmembrane</keyword>
<dbReference type="InterPro" id="IPR053150">
    <property type="entry name" value="Teicoplanin_resist-assoc"/>
</dbReference>
<feature type="transmembrane region" description="Helical" evidence="1">
    <location>
        <begin position="152"/>
        <end position="172"/>
    </location>
</feature>
<evidence type="ECO:0000313" key="4">
    <source>
        <dbReference type="Proteomes" id="UP000767334"/>
    </source>
</evidence>
<feature type="domain" description="VanZ-like" evidence="2">
    <location>
        <begin position="42"/>
        <end position="168"/>
    </location>
</feature>
<reference evidence="3 4" key="1">
    <citation type="journal article" date="2021" name="Sci. Rep.">
        <title>The distribution of antibiotic resistance genes in chicken gut microbiota commensals.</title>
        <authorList>
            <person name="Juricova H."/>
            <person name="Matiasovicova J."/>
            <person name="Kubasova T."/>
            <person name="Cejkova D."/>
            <person name="Rychlik I."/>
        </authorList>
    </citation>
    <scope>NUCLEOTIDE SEQUENCE [LARGE SCALE GENOMIC DNA]</scope>
    <source>
        <strain evidence="3 4">An435</strain>
    </source>
</reference>
<dbReference type="InterPro" id="IPR006976">
    <property type="entry name" value="VanZ-like"/>
</dbReference>
<evidence type="ECO:0000256" key="1">
    <source>
        <dbReference type="SAM" id="Phobius"/>
    </source>
</evidence>
<name>A0ABS2FFV1_9CLOT</name>
<organism evidence="3 4">
    <name type="scientific">Clostridium saudiense</name>
    <dbReference type="NCBI Taxonomy" id="1414720"/>
    <lineage>
        <taxon>Bacteria</taxon>
        <taxon>Bacillati</taxon>
        <taxon>Bacillota</taxon>
        <taxon>Clostridia</taxon>
        <taxon>Eubacteriales</taxon>
        <taxon>Clostridiaceae</taxon>
        <taxon>Clostridium</taxon>
    </lineage>
</organism>
<gene>
    <name evidence="3" type="ORF">H6A19_07655</name>
</gene>
<feature type="transmembrane region" description="Helical" evidence="1">
    <location>
        <begin position="123"/>
        <end position="140"/>
    </location>
</feature>
<dbReference type="PANTHER" id="PTHR36834">
    <property type="entry name" value="MEMBRANE PROTEIN-RELATED"/>
    <property type="match status" value="1"/>
</dbReference>
<feature type="transmembrane region" description="Helical" evidence="1">
    <location>
        <begin position="37"/>
        <end position="59"/>
    </location>
</feature>
<evidence type="ECO:0000313" key="3">
    <source>
        <dbReference type="EMBL" id="MBM6819211.1"/>
    </source>
</evidence>